<accession>A0AB34KXM0</accession>
<dbReference type="PANTHER" id="PTHR33254:SF4">
    <property type="entry name" value="4-HYDROXY-4-METHYL-2-OXOGLUTARATE ALDOLASE 3-RELATED"/>
    <property type="match status" value="1"/>
</dbReference>
<dbReference type="EMBL" id="JAAQHG020000004">
    <property type="protein sequence ID" value="KAL1589528.1"/>
    <property type="molecule type" value="Genomic_DNA"/>
</dbReference>
<organism evidence="2 3">
    <name type="scientific">Cladosporium halotolerans</name>
    <dbReference type="NCBI Taxonomy" id="1052096"/>
    <lineage>
        <taxon>Eukaryota</taxon>
        <taxon>Fungi</taxon>
        <taxon>Dikarya</taxon>
        <taxon>Ascomycota</taxon>
        <taxon>Pezizomycotina</taxon>
        <taxon>Dothideomycetes</taxon>
        <taxon>Dothideomycetidae</taxon>
        <taxon>Cladosporiales</taxon>
        <taxon>Cladosporiaceae</taxon>
        <taxon>Cladosporium</taxon>
    </lineage>
</organism>
<comment type="caution">
    <text evidence="2">The sequence shown here is derived from an EMBL/GenBank/DDBJ whole genome shotgun (WGS) entry which is preliminary data.</text>
</comment>
<dbReference type="GO" id="GO:0008948">
    <property type="term" value="F:oxaloacetate decarboxylase activity"/>
    <property type="evidence" value="ECO:0007669"/>
    <property type="project" value="TreeGrafter"/>
</dbReference>
<protein>
    <recommendedName>
        <fullName evidence="4">RraA-like protein</fullName>
    </recommendedName>
</protein>
<gene>
    <name evidence="2" type="ORF">WHR41_01669</name>
</gene>
<evidence type="ECO:0000313" key="2">
    <source>
        <dbReference type="EMBL" id="KAL1589528.1"/>
    </source>
</evidence>
<keyword evidence="1" id="KW-0479">Metal-binding</keyword>
<dbReference type="Pfam" id="PF03737">
    <property type="entry name" value="RraA-like"/>
    <property type="match status" value="1"/>
</dbReference>
<feature type="binding site" evidence="1">
    <location>
        <position position="120"/>
    </location>
    <ligand>
        <name>substrate</name>
    </ligand>
</feature>
<dbReference type="PANTHER" id="PTHR33254">
    <property type="entry name" value="4-HYDROXY-4-METHYL-2-OXOGLUTARATE ALDOLASE 3-RELATED"/>
    <property type="match status" value="1"/>
</dbReference>
<name>A0AB34KXM0_9PEZI</name>
<evidence type="ECO:0000313" key="3">
    <source>
        <dbReference type="Proteomes" id="UP000803884"/>
    </source>
</evidence>
<feature type="binding site" evidence="1">
    <location>
        <position position="121"/>
    </location>
    <ligand>
        <name>Mg(2+)</name>
        <dbReference type="ChEBI" id="CHEBI:18420"/>
    </ligand>
</feature>
<dbReference type="InterPro" id="IPR005493">
    <property type="entry name" value="RraA/RraA-like"/>
</dbReference>
<dbReference type="GO" id="GO:0047443">
    <property type="term" value="F:4-hydroxy-4-methyl-2-oxoglutarate aldolase activity"/>
    <property type="evidence" value="ECO:0007669"/>
    <property type="project" value="TreeGrafter"/>
</dbReference>
<comment type="cofactor">
    <cofactor evidence="1">
        <name>Mg(2+)</name>
        <dbReference type="ChEBI" id="CHEBI:18420"/>
    </cofactor>
</comment>
<evidence type="ECO:0000256" key="1">
    <source>
        <dbReference type="PIRSR" id="PIRSR605493-1"/>
    </source>
</evidence>
<keyword evidence="3" id="KW-1185">Reference proteome</keyword>
<dbReference type="SUPFAM" id="SSF89562">
    <property type="entry name" value="RraA-like"/>
    <property type="match status" value="1"/>
</dbReference>
<dbReference type="GeneID" id="96003113"/>
<dbReference type="CDD" id="cd16841">
    <property type="entry name" value="RraA_family"/>
    <property type="match status" value="1"/>
</dbReference>
<reference evidence="2 3" key="1">
    <citation type="journal article" date="2020" name="Microbiol. Resour. Announc.">
        <title>Draft Genome Sequence of a Cladosporium Species Isolated from the Mesophotic Ascidian Didemnum maculosum.</title>
        <authorList>
            <person name="Gioti A."/>
            <person name="Siaperas R."/>
            <person name="Nikolaivits E."/>
            <person name="Le Goff G."/>
            <person name="Ouazzani J."/>
            <person name="Kotoulas G."/>
            <person name="Topakas E."/>
        </authorList>
    </citation>
    <scope>NUCLEOTIDE SEQUENCE [LARGE SCALE GENOMIC DNA]</scope>
    <source>
        <strain evidence="2 3">TM138-S3</strain>
    </source>
</reference>
<dbReference type="RefSeq" id="XP_069232633.1">
    <property type="nucleotide sequence ID" value="XM_069370275.1"/>
</dbReference>
<dbReference type="InterPro" id="IPR036704">
    <property type="entry name" value="RraA/RraA-like_sf"/>
</dbReference>
<sequence length="225" mass="24409">MASEKVFNALKRFSTCDIGDALVKLNVPYGGYLHGLKMFSPLQQAGETKIFGPAYTVQLVDATNTSAPKPAGHFADSIEKDSVVFISQPKGFYSACWGGLMSTRAKYLGAKGVVIDGCFRDINEHREMEFPLFAKTSSSLGNNTFTRASALNVPVEFTSPEQIRPCTIHPGDLIVADADGVVVIPPSKAEECLGICEERAKIDELTMEALRKGEEMGATLARLRK</sequence>
<evidence type="ECO:0008006" key="4">
    <source>
        <dbReference type="Google" id="ProtNLM"/>
    </source>
</evidence>
<dbReference type="Gene3D" id="3.50.30.40">
    <property type="entry name" value="Ribonuclease E inhibitor RraA/RraA-like"/>
    <property type="match status" value="1"/>
</dbReference>
<proteinExistence type="predicted"/>
<keyword evidence="1" id="KW-0460">Magnesium</keyword>
<dbReference type="AlphaFoldDB" id="A0AB34KXM0"/>
<dbReference type="Proteomes" id="UP000803884">
    <property type="component" value="Unassembled WGS sequence"/>
</dbReference>
<dbReference type="GO" id="GO:0046872">
    <property type="term" value="F:metal ion binding"/>
    <property type="evidence" value="ECO:0007669"/>
    <property type="project" value="UniProtKB-KW"/>
</dbReference>
<feature type="binding site" evidence="1">
    <location>
        <begin position="98"/>
        <end position="101"/>
    </location>
    <ligand>
        <name>substrate</name>
    </ligand>
</feature>